<dbReference type="Pfam" id="PF08281">
    <property type="entry name" value="Sigma70_r4_2"/>
    <property type="match status" value="1"/>
</dbReference>
<comment type="similarity">
    <text evidence="1">Belongs to the sigma-70 factor family. ECF subfamily.</text>
</comment>
<proteinExistence type="inferred from homology"/>
<evidence type="ECO:0000259" key="6">
    <source>
        <dbReference type="Pfam" id="PF04542"/>
    </source>
</evidence>
<dbReference type="PANTHER" id="PTHR43133:SF8">
    <property type="entry name" value="RNA POLYMERASE SIGMA FACTOR HI_1459-RELATED"/>
    <property type="match status" value="1"/>
</dbReference>
<sequence>MNRREYNIAVKLHASNLYGYVFGFLRNSEDTQDIVQDVFEKLWKNRKKVEVEKCKAWMFRTGHNALINFSKRKNRTVYNTELVPEKSKIDNRFETQEIIDLALSLLPPTQKSIVLLRDLEGYSYNEISEILDLSDSQVKVYLYRARKKIKKQLGDLILTQ</sequence>
<dbReference type="SUPFAM" id="SSF88946">
    <property type="entry name" value="Sigma2 domain of RNA polymerase sigma factors"/>
    <property type="match status" value="1"/>
</dbReference>
<name>A0A2I0R004_9FLAO</name>
<feature type="domain" description="RNA polymerase sigma factor 70 region 4 type 2" evidence="7">
    <location>
        <begin position="97"/>
        <end position="149"/>
    </location>
</feature>
<evidence type="ECO:0000313" key="8">
    <source>
        <dbReference type="EMBL" id="PKR79924.1"/>
    </source>
</evidence>
<evidence type="ECO:0000256" key="5">
    <source>
        <dbReference type="ARBA" id="ARBA00023163"/>
    </source>
</evidence>
<dbReference type="AlphaFoldDB" id="A0A2I0R004"/>
<dbReference type="Pfam" id="PF04542">
    <property type="entry name" value="Sigma70_r2"/>
    <property type="match status" value="1"/>
</dbReference>
<keyword evidence="9" id="KW-1185">Reference proteome</keyword>
<dbReference type="InterPro" id="IPR036388">
    <property type="entry name" value="WH-like_DNA-bd_sf"/>
</dbReference>
<organism evidence="8 9">
    <name type="scientific">Brumimicrobium salinarum</name>
    <dbReference type="NCBI Taxonomy" id="2058658"/>
    <lineage>
        <taxon>Bacteria</taxon>
        <taxon>Pseudomonadati</taxon>
        <taxon>Bacteroidota</taxon>
        <taxon>Flavobacteriia</taxon>
        <taxon>Flavobacteriales</taxon>
        <taxon>Crocinitomicaceae</taxon>
        <taxon>Brumimicrobium</taxon>
    </lineage>
</organism>
<dbReference type="GO" id="GO:0003677">
    <property type="term" value="F:DNA binding"/>
    <property type="evidence" value="ECO:0007669"/>
    <property type="project" value="UniProtKB-KW"/>
</dbReference>
<comment type="caution">
    <text evidence="8">The sequence shown here is derived from an EMBL/GenBank/DDBJ whole genome shotgun (WGS) entry which is preliminary data.</text>
</comment>
<feature type="domain" description="RNA polymerase sigma-70 region 2" evidence="6">
    <location>
        <begin position="10"/>
        <end position="76"/>
    </location>
</feature>
<protein>
    <submittedName>
        <fullName evidence="8">RNA polymerase sigma factor</fullName>
    </submittedName>
</protein>
<dbReference type="SUPFAM" id="SSF88659">
    <property type="entry name" value="Sigma3 and sigma4 domains of RNA polymerase sigma factors"/>
    <property type="match status" value="1"/>
</dbReference>
<dbReference type="NCBIfam" id="TIGR02937">
    <property type="entry name" value="sigma70-ECF"/>
    <property type="match status" value="1"/>
</dbReference>
<dbReference type="Gene3D" id="1.10.10.10">
    <property type="entry name" value="Winged helix-like DNA-binding domain superfamily/Winged helix DNA-binding domain"/>
    <property type="match status" value="1"/>
</dbReference>
<dbReference type="InterPro" id="IPR007627">
    <property type="entry name" value="RNA_pol_sigma70_r2"/>
</dbReference>
<accession>A0A2I0R004</accession>
<reference evidence="8 9" key="1">
    <citation type="submission" date="2017-12" db="EMBL/GenBank/DDBJ databases">
        <title>The draft genome sequence of Brumimicrobium saltpan LHR20.</title>
        <authorList>
            <person name="Do Z.-J."/>
            <person name="Luo H.-R."/>
        </authorList>
    </citation>
    <scope>NUCLEOTIDE SEQUENCE [LARGE SCALE GENOMIC DNA]</scope>
    <source>
        <strain evidence="8 9">LHR20</strain>
    </source>
</reference>
<keyword evidence="3" id="KW-0731">Sigma factor</keyword>
<evidence type="ECO:0000256" key="2">
    <source>
        <dbReference type="ARBA" id="ARBA00023015"/>
    </source>
</evidence>
<evidence type="ECO:0000256" key="1">
    <source>
        <dbReference type="ARBA" id="ARBA00010641"/>
    </source>
</evidence>
<evidence type="ECO:0000256" key="3">
    <source>
        <dbReference type="ARBA" id="ARBA00023082"/>
    </source>
</evidence>
<gene>
    <name evidence="8" type="ORF">CW751_12640</name>
</gene>
<dbReference type="EMBL" id="PJNI01000016">
    <property type="protein sequence ID" value="PKR79924.1"/>
    <property type="molecule type" value="Genomic_DNA"/>
</dbReference>
<dbReference type="InterPro" id="IPR039425">
    <property type="entry name" value="RNA_pol_sigma-70-like"/>
</dbReference>
<dbReference type="GO" id="GO:0016987">
    <property type="term" value="F:sigma factor activity"/>
    <property type="evidence" value="ECO:0007669"/>
    <property type="project" value="UniProtKB-KW"/>
</dbReference>
<dbReference type="RefSeq" id="WP_101335394.1">
    <property type="nucleotide sequence ID" value="NZ_PJNI01000016.1"/>
</dbReference>
<keyword evidence="5" id="KW-0804">Transcription</keyword>
<dbReference type="InterPro" id="IPR013249">
    <property type="entry name" value="RNA_pol_sigma70_r4_t2"/>
</dbReference>
<dbReference type="CDD" id="cd06171">
    <property type="entry name" value="Sigma70_r4"/>
    <property type="match status" value="1"/>
</dbReference>
<dbReference type="InterPro" id="IPR013325">
    <property type="entry name" value="RNA_pol_sigma_r2"/>
</dbReference>
<dbReference type="Gene3D" id="1.10.1740.10">
    <property type="match status" value="1"/>
</dbReference>
<dbReference type="Proteomes" id="UP000236654">
    <property type="component" value="Unassembled WGS sequence"/>
</dbReference>
<evidence type="ECO:0000259" key="7">
    <source>
        <dbReference type="Pfam" id="PF08281"/>
    </source>
</evidence>
<keyword evidence="4" id="KW-0238">DNA-binding</keyword>
<dbReference type="GO" id="GO:0006352">
    <property type="term" value="P:DNA-templated transcription initiation"/>
    <property type="evidence" value="ECO:0007669"/>
    <property type="project" value="InterPro"/>
</dbReference>
<dbReference type="InterPro" id="IPR013324">
    <property type="entry name" value="RNA_pol_sigma_r3/r4-like"/>
</dbReference>
<dbReference type="PANTHER" id="PTHR43133">
    <property type="entry name" value="RNA POLYMERASE ECF-TYPE SIGMA FACTO"/>
    <property type="match status" value="1"/>
</dbReference>
<dbReference type="OrthoDB" id="659855at2"/>
<keyword evidence="2" id="KW-0805">Transcription regulation</keyword>
<dbReference type="InterPro" id="IPR014284">
    <property type="entry name" value="RNA_pol_sigma-70_dom"/>
</dbReference>
<evidence type="ECO:0000256" key="4">
    <source>
        <dbReference type="ARBA" id="ARBA00023125"/>
    </source>
</evidence>
<evidence type="ECO:0000313" key="9">
    <source>
        <dbReference type="Proteomes" id="UP000236654"/>
    </source>
</evidence>